<accession>A0A2N9I2X9</accession>
<sequence>MSVAHRIEKLQHNFLWGGIGDEFKYHLVNWHTICTPIQQGGLGLRQVVPFNQGLLGGPERAWSLFVEAYSIRMAAVFQRPLQDWEMDDFTALMDLLYKQKILTIDNLRRRQIWVLDWCFMCKRAGESMDLLMIHYCWRKGSSHGLNTIWNAIPPCLMWLLWRERNQRAFEVSECHSVELKLILLHTLMEWLAAVTSHSFPSVFAFIDGCM</sequence>
<organism evidence="1">
    <name type="scientific">Fagus sylvatica</name>
    <name type="common">Beechnut</name>
    <dbReference type="NCBI Taxonomy" id="28930"/>
    <lineage>
        <taxon>Eukaryota</taxon>
        <taxon>Viridiplantae</taxon>
        <taxon>Streptophyta</taxon>
        <taxon>Embryophyta</taxon>
        <taxon>Tracheophyta</taxon>
        <taxon>Spermatophyta</taxon>
        <taxon>Magnoliopsida</taxon>
        <taxon>eudicotyledons</taxon>
        <taxon>Gunneridae</taxon>
        <taxon>Pentapetalae</taxon>
        <taxon>rosids</taxon>
        <taxon>fabids</taxon>
        <taxon>Fagales</taxon>
        <taxon>Fagaceae</taxon>
        <taxon>Fagus</taxon>
    </lineage>
</organism>
<reference evidence="1" key="1">
    <citation type="submission" date="2018-02" db="EMBL/GenBank/DDBJ databases">
        <authorList>
            <person name="Cohen D.B."/>
            <person name="Kent A.D."/>
        </authorList>
    </citation>
    <scope>NUCLEOTIDE SEQUENCE</scope>
</reference>
<gene>
    <name evidence="1" type="ORF">FSB_LOCUS48288</name>
</gene>
<dbReference type="PANTHER" id="PTHR33116:SF78">
    <property type="entry name" value="OS12G0587133 PROTEIN"/>
    <property type="match status" value="1"/>
</dbReference>
<dbReference type="PANTHER" id="PTHR33116">
    <property type="entry name" value="REVERSE TRANSCRIPTASE ZINC-BINDING DOMAIN-CONTAINING PROTEIN-RELATED-RELATED"/>
    <property type="match status" value="1"/>
</dbReference>
<dbReference type="EMBL" id="OIVN01005002">
    <property type="protein sequence ID" value="SPD20406.1"/>
    <property type="molecule type" value="Genomic_DNA"/>
</dbReference>
<proteinExistence type="predicted"/>
<protein>
    <recommendedName>
        <fullName evidence="2">Reverse transcriptase zinc-binding domain-containing protein</fullName>
    </recommendedName>
</protein>
<evidence type="ECO:0008006" key="2">
    <source>
        <dbReference type="Google" id="ProtNLM"/>
    </source>
</evidence>
<name>A0A2N9I2X9_FAGSY</name>
<dbReference type="AlphaFoldDB" id="A0A2N9I2X9"/>
<evidence type="ECO:0000313" key="1">
    <source>
        <dbReference type="EMBL" id="SPD20406.1"/>
    </source>
</evidence>